<reference evidence="2" key="1">
    <citation type="journal article" date="2013" name="Nat. Biotechnol.">
        <title>Chinese hamster genome sequenced from sorted chromosomes.</title>
        <authorList>
            <person name="Brinkrolf K."/>
            <person name="Rupp O."/>
            <person name="Laux H."/>
            <person name="Kollin F."/>
            <person name="Ernst W."/>
            <person name="Linke B."/>
            <person name="Kofler R."/>
            <person name="Romand S."/>
            <person name="Hesse F."/>
            <person name="Budach W.E."/>
            <person name="Galosy S."/>
            <person name="Muller D."/>
            <person name="Noll T."/>
            <person name="Wienberg J."/>
            <person name="Jostock T."/>
            <person name="Leonard M."/>
            <person name="Grillari J."/>
            <person name="Tauch A."/>
            <person name="Goesmann A."/>
            <person name="Helk B."/>
            <person name="Mott J.E."/>
            <person name="Puhler A."/>
            <person name="Borth N."/>
        </authorList>
    </citation>
    <scope>NUCLEOTIDE SEQUENCE [LARGE SCALE GENOMIC DNA]</scope>
    <source>
        <strain evidence="2">17A/GY</strain>
    </source>
</reference>
<name>A0A061IPX0_CRIGR</name>
<protein>
    <submittedName>
        <fullName evidence="1">Reticulocalbin-1-like protein</fullName>
    </submittedName>
</protein>
<dbReference type="Proteomes" id="UP000030759">
    <property type="component" value="Unassembled WGS sequence"/>
</dbReference>
<accession>A0A061IPX0</accession>
<evidence type="ECO:0000313" key="1">
    <source>
        <dbReference type="EMBL" id="ERE90160.1"/>
    </source>
</evidence>
<sequence>MSLVKKSLCCSLQHPRQGSWAVDISTDSGCSWTMDPDIVLVSSLDQDVTMAPVCSAGPSNQNRPNGCIALKYQYGLRMCSSWNNMACRFPKLVSFTYARNVIVYENRNGICTSEMAQFAMLPSMWSILEKVPCGVEKKSFSGTFTLLFENGAVDLNDSLSHLTWNYHKLKE</sequence>
<dbReference type="EMBL" id="KE664232">
    <property type="protein sequence ID" value="ERE90160.1"/>
    <property type="molecule type" value="Genomic_DNA"/>
</dbReference>
<organism evidence="1 2">
    <name type="scientific">Cricetulus griseus</name>
    <name type="common">Chinese hamster</name>
    <name type="synonym">Cricetulus barabensis griseus</name>
    <dbReference type="NCBI Taxonomy" id="10029"/>
    <lineage>
        <taxon>Eukaryota</taxon>
        <taxon>Metazoa</taxon>
        <taxon>Chordata</taxon>
        <taxon>Craniata</taxon>
        <taxon>Vertebrata</taxon>
        <taxon>Euteleostomi</taxon>
        <taxon>Mammalia</taxon>
        <taxon>Eutheria</taxon>
        <taxon>Euarchontoglires</taxon>
        <taxon>Glires</taxon>
        <taxon>Rodentia</taxon>
        <taxon>Myomorpha</taxon>
        <taxon>Muroidea</taxon>
        <taxon>Cricetidae</taxon>
        <taxon>Cricetinae</taxon>
        <taxon>Cricetulus</taxon>
    </lineage>
</organism>
<proteinExistence type="predicted"/>
<gene>
    <name evidence="1" type="ORF">H671_1g1847</name>
</gene>
<evidence type="ECO:0000313" key="2">
    <source>
        <dbReference type="Proteomes" id="UP000030759"/>
    </source>
</evidence>
<dbReference type="AlphaFoldDB" id="A0A061IPX0"/>